<evidence type="ECO:0000256" key="2">
    <source>
        <dbReference type="ARBA" id="ARBA00022679"/>
    </source>
</evidence>
<reference evidence="5" key="1">
    <citation type="submission" date="2009-02" db="EMBL/GenBank/DDBJ databases">
        <title>The Genome Sequence of Shigella sp. D9.</title>
        <authorList>
            <consortium name="The Broad Institute Genome Sequencing Platform"/>
            <person name="Ward D."/>
            <person name="Young S.K."/>
            <person name="Kodira C.D."/>
            <person name="Zeng Q."/>
            <person name="Koehrsen M."/>
            <person name="Alvarado L."/>
            <person name="Berlin A."/>
            <person name="Borenstein D."/>
            <person name="Chen Z."/>
            <person name="Engels R."/>
            <person name="Freedman E."/>
            <person name="Gellesch M."/>
            <person name="Goldberg J."/>
            <person name="Griggs A."/>
            <person name="Gujja S."/>
            <person name="Heiman D."/>
            <person name="Hepburn T."/>
            <person name="Howarth C."/>
            <person name="Jen D."/>
            <person name="Larson L."/>
            <person name="Lewis B."/>
            <person name="Mehta T."/>
            <person name="Park D."/>
            <person name="Pearson M."/>
            <person name="Roberts A."/>
            <person name="Saif S."/>
            <person name="Shea T."/>
            <person name="Shenoy N."/>
            <person name="Sisk P."/>
            <person name="Stolte C."/>
            <person name="Sykes S."/>
            <person name="Walk T."/>
            <person name="White J."/>
            <person name="Yandava C."/>
            <person name="Allen-Vercoe E."/>
            <person name="Strauss J."/>
            <person name="Sibley C."/>
            <person name="White A."/>
            <person name="Ambrose C."/>
            <person name="Lander E."/>
            <person name="Nusbaum C."/>
            <person name="Galagan J."/>
            <person name="Birren B."/>
        </authorList>
    </citation>
    <scope>NUCLEOTIDE SEQUENCE [LARGE SCALE GENOMIC DNA]</scope>
    <source>
        <strain evidence="5">D11</strain>
    </source>
</reference>
<dbReference type="Proteomes" id="UP000004650">
    <property type="component" value="Unassembled WGS sequence"/>
</dbReference>
<protein>
    <recommendedName>
        <fullName evidence="3">Phosphotransferase system enzyme I N-terminal domain-containing protein</fullName>
    </recommendedName>
</protein>
<accession>A0A0K9CPH6</accession>
<keyword evidence="2" id="KW-0808">Transferase</keyword>
<sequence>MVIKGIPASPGIAIGKAFLYKENKLKIVEKSNLSKEEEIERLVKGREIAKKQLEEIKENTLKN</sequence>
<evidence type="ECO:0000256" key="1">
    <source>
        <dbReference type="ARBA" id="ARBA00007837"/>
    </source>
</evidence>
<dbReference type="GO" id="GO:0009401">
    <property type="term" value="P:phosphoenolpyruvate-dependent sugar phosphotransferase system"/>
    <property type="evidence" value="ECO:0007669"/>
    <property type="project" value="InterPro"/>
</dbReference>
<dbReference type="Gene3D" id="1.10.274.10">
    <property type="entry name" value="PtsI, HPr-binding domain"/>
    <property type="match status" value="1"/>
</dbReference>
<reference evidence="4 5" key="2">
    <citation type="submission" date="2013-10" db="EMBL/GenBank/DDBJ databases">
        <title>The Genome Sequence of Fusobacterium nucleatum subsp. animalis D11.</title>
        <authorList>
            <consortium name="The Broad Institute Genomics Platform"/>
            <person name="Earl A."/>
            <person name="Ward D."/>
            <person name="Feldgarden M."/>
            <person name="Gevers D."/>
            <person name="Kostic A."/>
            <person name="Garrett W."/>
            <person name="Young S.K."/>
            <person name="Zeng Q."/>
            <person name="Gargeya S."/>
            <person name="Fitzgerald M."/>
            <person name="Abouelleil A."/>
            <person name="Alvarado L."/>
            <person name="Berlin A.M."/>
            <person name="Chapman S.B."/>
            <person name="Gainer-Dewar J."/>
            <person name="Goldberg J."/>
            <person name="Gnerre S."/>
            <person name="Griggs A."/>
            <person name="Gujja S."/>
            <person name="Hansen M."/>
            <person name="Howarth C."/>
            <person name="Imamovic A."/>
            <person name="Ireland A."/>
            <person name="Larimer J."/>
            <person name="McCowan C."/>
            <person name="Murphy C."/>
            <person name="Pearson M."/>
            <person name="Poon T.W."/>
            <person name="Priest M."/>
            <person name="Roberts A."/>
            <person name="Saif S."/>
            <person name="Shea T."/>
            <person name="Sykes S."/>
            <person name="Wortman J."/>
            <person name="Nusbaum C."/>
            <person name="Birren B."/>
        </authorList>
    </citation>
    <scope>NUCLEOTIDE SEQUENCE [LARGE SCALE GENOMIC DNA]</scope>
    <source>
        <strain evidence="4 5">D11</strain>
    </source>
</reference>
<dbReference type="InterPro" id="IPR036618">
    <property type="entry name" value="PtsI_HPr-bd_sf"/>
</dbReference>
<feature type="domain" description="Phosphotransferase system enzyme I N-terminal" evidence="3">
    <location>
        <begin position="4"/>
        <end position="60"/>
    </location>
</feature>
<comment type="caution">
    <text evidence="4">The sequence shown here is derived from an EMBL/GenBank/DDBJ whole genome shotgun (WGS) entry which is preliminary data.</text>
</comment>
<evidence type="ECO:0000259" key="3">
    <source>
        <dbReference type="Pfam" id="PF05524"/>
    </source>
</evidence>
<dbReference type="Pfam" id="PF05524">
    <property type="entry name" value="PEP-utilisers_N"/>
    <property type="match status" value="1"/>
</dbReference>
<proteinExistence type="inferred from homology"/>
<dbReference type="EMBL" id="ACDS02000003">
    <property type="protein sequence ID" value="KMV76116.1"/>
    <property type="molecule type" value="Genomic_DNA"/>
</dbReference>
<evidence type="ECO:0000313" key="4">
    <source>
        <dbReference type="EMBL" id="KMV76116.1"/>
    </source>
</evidence>
<evidence type="ECO:0000313" key="5">
    <source>
        <dbReference type="Proteomes" id="UP000004650"/>
    </source>
</evidence>
<dbReference type="InterPro" id="IPR008731">
    <property type="entry name" value="PTS_EIN"/>
</dbReference>
<dbReference type="AlphaFoldDB" id="A0A0K9CPH6"/>
<organism evidence="4 5">
    <name type="scientific">Fusobacterium animalis D11</name>
    <dbReference type="NCBI Taxonomy" id="556264"/>
    <lineage>
        <taxon>Bacteria</taxon>
        <taxon>Fusobacteriati</taxon>
        <taxon>Fusobacteriota</taxon>
        <taxon>Fusobacteriia</taxon>
        <taxon>Fusobacteriales</taxon>
        <taxon>Fusobacteriaceae</taxon>
        <taxon>Fusobacterium</taxon>
    </lineage>
</organism>
<dbReference type="GO" id="GO:0016740">
    <property type="term" value="F:transferase activity"/>
    <property type="evidence" value="ECO:0007669"/>
    <property type="project" value="UniProtKB-KW"/>
</dbReference>
<name>A0A0K9CPH6_9FUSO</name>
<comment type="similarity">
    <text evidence="1">Belongs to the PEP-utilizing enzyme family.</text>
</comment>
<gene>
    <name evidence="4" type="ORF">PSAG_04515</name>
</gene>
<dbReference type="Gene3D" id="3.50.30.10">
    <property type="entry name" value="Phosphohistidine domain"/>
    <property type="match status" value="1"/>
</dbReference>